<dbReference type="PANTHER" id="PTHR46599">
    <property type="entry name" value="PIGGYBAC TRANSPOSABLE ELEMENT-DERIVED PROTEIN 4"/>
    <property type="match status" value="1"/>
</dbReference>
<evidence type="ECO:0000313" key="3">
    <source>
        <dbReference type="Ensembl" id="ENSGWIP00000015961.1"/>
    </source>
</evidence>
<dbReference type="Ensembl" id="ENSGWIT00000017634.1">
    <property type="protein sequence ID" value="ENSGWIP00000015961.1"/>
    <property type="gene ID" value="ENSGWIG00000008976.1"/>
</dbReference>
<evidence type="ECO:0000259" key="2">
    <source>
        <dbReference type="Pfam" id="PF13843"/>
    </source>
</evidence>
<sequence>MCQAGLSGQRSASAAEDEQRPGPSDDTWHVPPHSRSPKQSTFDQSESDEFSEPDPDSSDKWLPSGLISSSRAASPDAPERHEGELESNVPVDFLELFMTDELLQHVADETNRYAGQYFQLHPESLPHSRGNSWNPVSVGELKTFFGLSFLTGYVKKPSLYLYWSMDEVDATPYFNKTMPKNRFQILCRYLHSKNNESQDASDKMYKVRPVLDYVVQKFKELYQPGRNVCVDEGVMQWRGRLSFRVYNPQKSVKYGIKSYILCDSATGYCFNMRPYVGEASTLSETVLSILDRLPGHGYTLYMDNFYNSVVLCEPLLRAKTNVCGTLRKNRGESKIIRDLTKTWCVMVVAWQDKWLVKMVTTCHQDRMQRVEVWQRGPKTKVPQMKPLCVVAYNSSMNEVDKLDQNIPYYPFVRRSLNWSKKFVAYLFQICICHLQSQKPRGKKAVFSAFCSETEDLCKTCSIQRLIMGERNKPETNCFFLMKEEASIFQNLLSYLSHSHSTKYSMGL</sequence>
<dbReference type="Proteomes" id="UP000694680">
    <property type="component" value="Chromosome 10"/>
</dbReference>
<dbReference type="AlphaFoldDB" id="A0A8C5E3K8"/>
<reference evidence="3" key="2">
    <citation type="submission" date="2025-08" db="UniProtKB">
        <authorList>
            <consortium name="Ensembl"/>
        </authorList>
    </citation>
    <scope>IDENTIFICATION</scope>
</reference>
<reference evidence="3" key="1">
    <citation type="submission" date="2020-06" db="EMBL/GenBank/DDBJ databases">
        <authorList>
            <consortium name="Wellcome Sanger Institute Data Sharing"/>
        </authorList>
    </citation>
    <scope>NUCLEOTIDE SEQUENCE [LARGE SCALE GENOMIC DNA]</scope>
</reference>
<name>A0A8C5E3K8_GOUWI</name>
<feature type="domain" description="PiggyBac transposable element-derived protein" evidence="2">
    <location>
        <begin position="90"/>
        <end position="432"/>
    </location>
</feature>
<protein>
    <recommendedName>
        <fullName evidence="2">PiggyBac transposable element-derived protein domain-containing protein</fullName>
    </recommendedName>
</protein>
<evidence type="ECO:0000313" key="4">
    <source>
        <dbReference type="Proteomes" id="UP000694680"/>
    </source>
</evidence>
<feature type="compositionally biased region" description="Polar residues" evidence="1">
    <location>
        <begin position="1"/>
        <end position="12"/>
    </location>
</feature>
<reference evidence="3" key="3">
    <citation type="submission" date="2025-09" db="UniProtKB">
        <authorList>
            <consortium name="Ensembl"/>
        </authorList>
    </citation>
    <scope>IDENTIFICATION</scope>
</reference>
<dbReference type="Pfam" id="PF13843">
    <property type="entry name" value="DDE_Tnp_1_7"/>
    <property type="match status" value="1"/>
</dbReference>
<accession>A0A8C5E3K8</accession>
<proteinExistence type="predicted"/>
<dbReference type="InterPro" id="IPR029526">
    <property type="entry name" value="PGBD"/>
</dbReference>
<evidence type="ECO:0000256" key="1">
    <source>
        <dbReference type="SAM" id="MobiDB-lite"/>
    </source>
</evidence>
<feature type="region of interest" description="Disordered" evidence="1">
    <location>
        <begin position="1"/>
        <end position="85"/>
    </location>
</feature>
<feature type="compositionally biased region" description="Acidic residues" evidence="1">
    <location>
        <begin position="45"/>
        <end position="56"/>
    </location>
</feature>
<dbReference type="PANTHER" id="PTHR46599:SF3">
    <property type="entry name" value="PIGGYBAC TRANSPOSABLE ELEMENT-DERIVED PROTEIN 4"/>
    <property type="match status" value="1"/>
</dbReference>
<keyword evidence="4" id="KW-1185">Reference proteome</keyword>
<organism evidence="3 4">
    <name type="scientific">Gouania willdenowi</name>
    <name type="common">Blunt-snouted clingfish</name>
    <name type="synonym">Lepadogaster willdenowi</name>
    <dbReference type="NCBI Taxonomy" id="441366"/>
    <lineage>
        <taxon>Eukaryota</taxon>
        <taxon>Metazoa</taxon>
        <taxon>Chordata</taxon>
        <taxon>Craniata</taxon>
        <taxon>Vertebrata</taxon>
        <taxon>Euteleostomi</taxon>
        <taxon>Actinopterygii</taxon>
        <taxon>Neopterygii</taxon>
        <taxon>Teleostei</taxon>
        <taxon>Neoteleostei</taxon>
        <taxon>Acanthomorphata</taxon>
        <taxon>Ovalentaria</taxon>
        <taxon>Blenniimorphae</taxon>
        <taxon>Blenniiformes</taxon>
        <taxon>Gobiesocoidei</taxon>
        <taxon>Gobiesocidae</taxon>
        <taxon>Gobiesocinae</taxon>
        <taxon>Gouania</taxon>
    </lineage>
</organism>